<name>A0A9P6ZQB6_9AGAM</name>
<feature type="compositionally biased region" description="Polar residues" evidence="6">
    <location>
        <begin position="145"/>
        <end position="164"/>
    </location>
</feature>
<dbReference type="OrthoDB" id="21128at2759"/>
<feature type="region of interest" description="Disordered" evidence="6">
    <location>
        <begin position="818"/>
        <end position="847"/>
    </location>
</feature>
<dbReference type="GO" id="GO:0000932">
    <property type="term" value="C:P-body"/>
    <property type="evidence" value="ECO:0007669"/>
    <property type="project" value="UniProtKB-SubCell"/>
</dbReference>
<feature type="compositionally biased region" description="Polar residues" evidence="6">
    <location>
        <begin position="257"/>
        <end position="290"/>
    </location>
</feature>
<feature type="compositionally biased region" description="Pro residues" evidence="6">
    <location>
        <begin position="321"/>
        <end position="330"/>
    </location>
</feature>
<keyword evidence="3" id="KW-0963">Cytoplasm</keyword>
<gene>
    <name evidence="7" type="ORF">EV702DRAFT_1126240</name>
</gene>
<keyword evidence="5" id="KW-0677">Repeat</keyword>
<dbReference type="InterPro" id="IPR045152">
    <property type="entry name" value="EDC4-like"/>
</dbReference>
<comment type="subcellular location">
    <subcellularLocation>
        <location evidence="1">Cytoplasm</location>
        <location evidence="1">P-body</location>
    </subcellularLocation>
</comment>
<feature type="compositionally biased region" description="Low complexity" evidence="6">
    <location>
        <begin position="331"/>
        <end position="342"/>
    </location>
</feature>
<organism evidence="7 8">
    <name type="scientific">Suillus placidus</name>
    <dbReference type="NCBI Taxonomy" id="48579"/>
    <lineage>
        <taxon>Eukaryota</taxon>
        <taxon>Fungi</taxon>
        <taxon>Dikarya</taxon>
        <taxon>Basidiomycota</taxon>
        <taxon>Agaricomycotina</taxon>
        <taxon>Agaricomycetes</taxon>
        <taxon>Agaricomycetidae</taxon>
        <taxon>Boletales</taxon>
        <taxon>Suillineae</taxon>
        <taxon>Suillaceae</taxon>
        <taxon>Suillus</taxon>
    </lineage>
</organism>
<reference evidence="7" key="1">
    <citation type="journal article" date="2020" name="New Phytol.">
        <title>Comparative genomics reveals dynamic genome evolution in host specialist ectomycorrhizal fungi.</title>
        <authorList>
            <person name="Lofgren L.A."/>
            <person name="Nguyen N.H."/>
            <person name="Vilgalys R."/>
            <person name="Ruytinx J."/>
            <person name="Liao H.L."/>
            <person name="Branco S."/>
            <person name="Kuo A."/>
            <person name="LaButti K."/>
            <person name="Lipzen A."/>
            <person name="Andreopoulos W."/>
            <person name="Pangilinan J."/>
            <person name="Riley R."/>
            <person name="Hundley H."/>
            <person name="Na H."/>
            <person name="Barry K."/>
            <person name="Grigoriev I.V."/>
            <person name="Stajich J.E."/>
            <person name="Kennedy P.G."/>
        </authorList>
    </citation>
    <scope>NUCLEOTIDE SEQUENCE</scope>
    <source>
        <strain evidence="7">DOB743</strain>
    </source>
</reference>
<dbReference type="SUPFAM" id="SSF50978">
    <property type="entry name" value="WD40 repeat-like"/>
    <property type="match status" value="1"/>
</dbReference>
<feature type="region of interest" description="Disordered" evidence="6">
    <location>
        <begin position="1128"/>
        <end position="1219"/>
    </location>
</feature>
<keyword evidence="8" id="KW-1185">Reference proteome</keyword>
<evidence type="ECO:0000256" key="6">
    <source>
        <dbReference type="SAM" id="MobiDB-lite"/>
    </source>
</evidence>
<feature type="compositionally biased region" description="Low complexity" evidence="6">
    <location>
        <begin position="291"/>
        <end position="302"/>
    </location>
</feature>
<feature type="compositionally biased region" description="Pro residues" evidence="6">
    <location>
        <begin position="1201"/>
        <end position="1212"/>
    </location>
</feature>
<comment type="caution">
    <text evidence="7">The sequence shown here is derived from an EMBL/GenBank/DDBJ whole genome shotgun (WGS) entry which is preliminary data.</text>
</comment>
<dbReference type="Gene3D" id="2.130.10.10">
    <property type="entry name" value="YVTN repeat-like/Quinoprotein amine dehydrogenase"/>
    <property type="match status" value="1"/>
</dbReference>
<evidence type="ECO:0000313" key="7">
    <source>
        <dbReference type="EMBL" id="KAG1774305.1"/>
    </source>
</evidence>
<dbReference type="EMBL" id="JABBWD010000043">
    <property type="protein sequence ID" value="KAG1774305.1"/>
    <property type="molecule type" value="Genomic_DNA"/>
</dbReference>
<comment type="similarity">
    <text evidence="2">Belongs to the WD repeat EDC4 family.</text>
</comment>
<dbReference type="GO" id="GO:0031087">
    <property type="term" value="P:deadenylation-independent decapping of nuclear-transcribed mRNA"/>
    <property type="evidence" value="ECO:0007669"/>
    <property type="project" value="InterPro"/>
</dbReference>
<evidence type="ECO:0000256" key="1">
    <source>
        <dbReference type="ARBA" id="ARBA00004201"/>
    </source>
</evidence>
<feature type="compositionally biased region" description="Low complexity" evidence="6">
    <location>
        <begin position="222"/>
        <end position="240"/>
    </location>
</feature>
<evidence type="ECO:0000256" key="2">
    <source>
        <dbReference type="ARBA" id="ARBA00009639"/>
    </source>
</evidence>
<accession>A0A9P6ZQB6</accession>
<keyword evidence="4" id="KW-0853">WD repeat</keyword>
<feature type="compositionally biased region" description="Low complexity" evidence="6">
    <location>
        <begin position="1131"/>
        <end position="1145"/>
    </location>
</feature>
<dbReference type="InterPro" id="IPR036322">
    <property type="entry name" value="WD40_repeat_dom_sf"/>
</dbReference>
<dbReference type="Gene3D" id="1.10.220.100">
    <property type="entry name" value="conserved c-terminal region of ge- 1"/>
    <property type="match status" value="1"/>
</dbReference>
<feature type="compositionally biased region" description="Pro residues" evidence="6">
    <location>
        <begin position="303"/>
        <end position="314"/>
    </location>
</feature>
<evidence type="ECO:0000256" key="4">
    <source>
        <dbReference type="ARBA" id="ARBA00022574"/>
    </source>
</evidence>
<dbReference type="Proteomes" id="UP000714275">
    <property type="component" value="Unassembled WGS sequence"/>
</dbReference>
<proteinExistence type="inferred from homology"/>
<sequence length="1365" mass="148482">MEQSNLHDKLFSRGSVTPPREPSTHLDSLFQSITTHGNSAPATPSMIADDDASTHSAPAVSASPADRQSALLSLLYPAATSLSAMRPLQQQIPSPPASSIRSGQSPSNNSEAQGKILLEQLMGTAPRSNFSEPPPQPMSILPSAASPQFQSSMGQTSMPQSSIGDTYHLNEGSYIPQEQPRDTQPIPQPQQLTPSPRKSMFEFVSPFDALDSTSTVKKKPVTTDPASSSSTNEDSWTSASLGSLNDPKRKSVENLMDQLTRSQQSYPSGQDQSPTYDPYSTTDEYSQVESQPTPQQQPLQPRNMPPPPPLPPKPGRTSPPRGSPPKPAPQQPRSQPRPVESPLGQAPMPPARRDKEGSPGPRNTWKNESRGKGPTKGKAHTSPSSQPQTIVFDVSQPLDDVQAPRDAVKSTAIALVKQDSVFLPGTTIGATHWIAYAMTKGRVRVISRSSGDRTLLQLPTVFAPSTSVIDMAVYGNRLAGVTSDGGFVVWELPEVITDDVPGRLLLCIVPSADADPLHSVKWHPKQPDTLAVASETKMYLLDLADAARTFRGEPLPQVELNRISQVFSVPSRLVAFDFDVPHFALATISEDSTLTLWNVHDKMPFWTHRVRGDDAPSSLTFIDDGIVIGRRNGTMFQLLSVITKNVLSTFKFVNGSKEDPDMFGHVNYDSRIQTLWVANNRRDSLIALRIGFDVSASSSGELVRGGFFEQVVEFSGPKPTIHFVILSADADPTGDEAHAACVAAKLPPGDLALVAFSVHSTGVDQVLIRKEWYDTAVLNAPGKFPPYMPAAPVEAKGAGRQMPPAPVSVSASISGPGLASVPATQPSVSGSIIPPRTLRTPPSEELEGDIARDEVRAHEGKGKNVRGKNVAFRDREAANLNLKEAEKLTSFKGDAGASSDTGIALVVTKEIKKSEESLHTRIGRLIGKEMDKQHQRMEEARVQEQAEDFNRQEKILKLISTELTRNTTRVVEMAVKAEVQNSVLPALEHITRTEVRAALNEHVGRGLTEFIQNSLPNEIEKLLLRPDISNHFASILSTNLNPLIERYIKDSVTKNIIPTYSQQTSAMHQDILREMRAEILNVKKDSMSWQTEAARSQESLIRDLEHSVRMLSDQVKFLSLNSAASHRIATGGSPVPSVSNMSSMSQGMHRSQNLPPATTQAPVYSSQSLGSFSQQPQPSQMHAHPTWHPSTIAAPQASHPIAPPQPPPPPPLYQRSPPAQHDAWEDTYMAVLGTQDPKQLRELLARSSPEVVMPLDRKGPLSMAVILSILHRLATIIAETPPVDEAFKSSLWWMQRTATVLNINEPLIAPYVARVVPNVKATLNTTKQRLSILPGGPQTMEAARTISEIQDILGRKSVSAPQGGL</sequence>
<dbReference type="PANTHER" id="PTHR15598">
    <property type="entry name" value="ENHANCER OF MRNA-DECAPPING PROTEIN 4"/>
    <property type="match status" value="1"/>
</dbReference>
<evidence type="ECO:0000256" key="3">
    <source>
        <dbReference type="ARBA" id="ARBA00022490"/>
    </source>
</evidence>
<feature type="compositionally biased region" description="Polar residues" evidence="6">
    <location>
        <begin position="25"/>
        <end position="42"/>
    </location>
</feature>
<feature type="compositionally biased region" description="Basic and acidic residues" evidence="6">
    <location>
        <begin position="1"/>
        <end position="11"/>
    </location>
</feature>
<feature type="region of interest" description="Disordered" evidence="6">
    <location>
        <begin position="125"/>
        <end position="388"/>
    </location>
</feature>
<protein>
    <submittedName>
        <fullName evidence="7">Uncharacterized protein</fullName>
    </submittedName>
</protein>
<evidence type="ECO:0000313" key="8">
    <source>
        <dbReference type="Proteomes" id="UP000714275"/>
    </source>
</evidence>
<evidence type="ECO:0000256" key="5">
    <source>
        <dbReference type="ARBA" id="ARBA00022737"/>
    </source>
</evidence>
<feature type="compositionally biased region" description="Polar residues" evidence="6">
    <location>
        <begin position="1146"/>
        <end position="1180"/>
    </location>
</feature>
<feature type="region of interest" description="Disordered" evidence="6">
    <location>
        <begin position="88"/>
        <end position="110"/>
    </location>
</feature>
<dbReference type="PANTHER" id="PTHR15598:SF5">
    <property type="entry name" value="ENHANCER OF MRNA-DECAPPING PROTEIN 4"/>
    <property type="match status" value="1"/>
</dbReference>
<feature type="region of interest" description="Disordered" evidence="6">
    <location>
        <begin position="1"/>
        <end position="67"/>
    </location>
</feature>
<dbReference type="InterPro" id="IPR015943">
    <property type="entry name" value="WD40/YVTN_repeat-like_dom_sf"/>
</dbReference>
<dbReference type="InterPro" id="IPR044938">
    <property type="entry name" value="EDC4_C_sf"/>
</dbReference>